<organism evidence="1 2">
    <name type="scientific">Cirrhinus molitorella</name>
    <name type="common">mud carp</name>
    <dbReference type="NCBI Taxonomy" id="172907"/>
    <lineage>
        <taxon>Eukaryota</taxon>
        <taxon>Metazoa</taxon>
        <taxon>Chordata</taxon>
        <taxon>Craniata</taxon>
        <taxon>Vertebrata</taxon>
        <taxon>Euteleostomi</taxon>
        <taxon>Actinopterygii</taxon>
        <taxon>Neopterygii</taxon>
        <taxon>Teleostei</taxon>
        <taxon>Ostariophysi</taxon>
        <taxon>Cypriniformes</taxon>
        <taxon>Cyprinidae</taxon>
        <taxon>Labeoninae</taxon>
        <taxon>Labeonini</taxon>
        <taxon>Cirrhinus</taxon>
    </lineage>
</organism>
<dbReference type="AlphaFoldDB" id="A0AA88Q9W2"/>
<dbReference type="EMBL" id="JAUYZG010000001">
    <property type="protein sequence ID" value="KAK2917116.1"/>
    <property type="molecule type" value="Genomic_DNA"/>
</dbReference>
<name>A0AA88Q9W2_9TELE</name>
<evidence type="ECO:0000313" key="1">
    <source>
        <dbReference type="EMBL" id="KAK2917116.1"/>
    </source>
</evidence>
<proteinExistence type="predicted"/>
<protein>
    <submittedName>
        <fullName evidence="1">Uncharacterized protein</fullName>
    </submittedName>
</protein>
<dbReference type="Proteomes" id="UP001187343">
    <property type="component" value="Unassembled WGS sequence"/>
</dbReference>
<gene>
    <name evidence="1" type="ORF">Q8A67_001490</name>
</gene>
<comment type="caution">
    <text evidence="1">The sequence shown here is derived from an EMBL/GenBank/DDBJ whole genome shotgun (WGS) entry which is preliminary data.</text>
</comment>
<reference evidence="1" key="1">
    <citation type="submission" date="2023-08" db="EMBL/GenBank/DDBJ databases">
        <title>Chromosome-level Genome Assembly of mud carp (Cirrhinus molitorella).</title>
        <authorList>
            <person name="Liu H."/>
        </authorList>
    </citation>
    <scope>NUCLEOTIDE SEQUENCE</scope>
    <source>
        <strain evidence="1">Prfri</strain>
        <tissue evidence="1">Muscle</tissue>
    </source>
</reference>
<evidence type="ECO:0000313" key="2">
    <source>
        <dbReference type="Proteomes" id="UP001187343"/>
    </source>
</evidence>
<accession>A0AA88Q9W2</accession>
<keyword evidence="2" id="KW-1185">Reference proteome</keyword>
<sequence>MKFCNDLGLMRSRSSSRTSAEAWKGNSGKWWEIYRGTHENERQLCRLTPLLLMVTGLAIQSSKLMDDV</sequence>